<organism evidence="1 2">
    <name type="scientific">Nitratireductor thuwali</name>
    <dbReference type="NCBI Taxonomy" id="2267699"/>
    <lineage>
        <taxon>Bacteria</taxon>
        <taxon>Pseudomonadati</taxon>
        <taxon>Pseudomonadota</taxon>
        <taxon>Alphaproteobacteria</taxon>
        <taxon>Hyphomicrobiales</taxon>
        <taxon>Phyllobacteriaceae</taxon>
        <taxon>Nitratireductor</taxon>
    </lineage>
</organism>
<name>A0ABY5MQX5_9HYPH</name>
<gene>
    <name evidence="1" type="ORF">NTH_04201</name>
</gene>
<dbReference type="EMBL" id="CP030942">
    <property type="protein sequence ID" value="UUP19689.1"/>
    <property type="molecule type" value="Genomic_DNA"/>
</dbReference>
<keyword evidence="1" id="KW-0614">Plasmid</keyword>
<proteinExistence type="predicted"/>
<accession>A0ABY5MQX5</accession>
<geneLocation type="plasmid" evidence="1 2">
    <name>p1536_1</name>
</geneLocation>
<keyword evidence="2" id="KW-1185">Reference proteome</keyword>
<protein>
    <submittedName>
        <fullName evidence="1">Uncharacterized protein</fullName>
    </submittedName>
</protein>
<evidence type="ECO:0000313" key="1">
    <source>
        <dbReference type="EMBL" id="UUP19689.1"/>
    </source>
</evidence>
<reference evidence="1 2" key="1">
    <citation type="submission" date="2018-07" db="EMBL/GenBank/DDBJ databases">
        <title>Genome sequence of Nitratireductor thuwali#1536.</title>
        <authorList>
            <person name="Michoud G."/>
            <person name="Merlino G."/>
            <person name="Sefrji F.O."/>
            <person name="Daffonchio D."/>
        </authorList>
    </citation>
    <scope>NUCLEOTIDE SEQUENCE [LARGE SCALE GENOMIC DNA]</scope>
    <source>
        <strain evidence="1 2">Nit1536</strain>
        <plasmid evidence="1 2">p1536_1</plasmid>
    </source>
</reference>
<sequence length="137" mass="14677">MEVAPDGPAFRLRRDPLPVHIALPVPGSREGEPDRFVGTGVFAGERPPKGQLAIRHFQQERVDAAFRTNAAGIRMEHARAANSGRREQTQLEEPVLLQGQDATAAAGGRAKGGRCAGLARALVPDLDQLRSALVVNK</sequence>
<evidence type="ECO:0000313" key="2">
    <source>
        <dbReference type="Proteomes" id="UP001342418"/>
    </source>
</evidence>
<dbReference type="Proteomes" id="UP001342418">
    <property type="component" value="Plasmid p1536_1"/>
</dbReference>